<keyword evidence="1" id="KW-0472">Membrane</keyword>
<name>B0E184_LACBS</name>
<accession>B0E184</accession>
<proteinExistence type="predicted"/>
<feature type="transmembrane region" description="Helical" evidence="1">
    <location>
        <begin position="207"/>
        <end position="228"/>
    </location>
</feature>
<dbReference type="AlphaFoldDB" id="B0E184"/>
<protein>
    <submittedName>
        <fullName evidence="2">Predicted protein</fullName>
    </submittedName>
</protein>
<sequence>MLLSDPGAFVGVYIASFAPHGYRPPGLRSTRSVPGIHENRHVLRRRECDHVLVRLHDHLWNGSRFGMVIAVGVYEDGVPVAKVHAFHRYCMVVSSSPDGIKLDSEKLSPVVPYPQLYANPTSPSYHLPCYHQGMIILGFANSELILTLRAWAVWNRNKYLAIFLPTLCGTAIIANLVVMGIFLKDLKIGPQPYPDFLGCLVSDSNHILYMCWVILTSYEFVILILMIIPGIEAYWAEIRHYMKLFFGTASCLTSTFSLCQLSTSSSYSNSPPERVLHCLLSSRVLLHIRAQMTVRQSAWSDGFTDIEFNDETNEPIGFRLHPTNSGLSPR</sequence>
<dbReference type="RefSeq" id="XP_001889931.1">
    <property type="nucleotide sequence ID" value="XM_001889896.1"/>
</dbReference>
<dbReference type="HOGENOM" id="CLU_842165_0_0_1"/>
<dbReference type="OrthoDB" id="3350812at2759"/>
<organism evidence="3">
    <name type="scientific">Laccaria bicolor (strain S238N-H82 / ATCC MYA-4686)</name>
    <name type="common">Bicoloured deceiver</name>
    <name type="synonym">Laccaria laccata var. bicolor</name>
    <dbReference type="NCBI Taxonomy" id="486041"/>
    <lineage>
        <taxon>Eukaryota</taxon>
        <taxon>Fungi</taxon>
        <taxon>Dikarya</taxon>
        <taxon>Basidiomycota</taxon>
        <taxon>Agaricomycotina</taxon>
        <taxon>Agaricomycetes</taxon>
        <taxon>Agaricomycetidae</taxon>
        <taxon>Agaricales</taxon>
        <taxon>Agaricineae</taxon>
        <taxon>Hydnangiaceae</taxon>
        <taxon>Laccaria</taxon>
    </lineage>
</organism>
<evidence type="ECO:0000256" key="1">
    <source>
        <dbReference type="SAM" id="Phobius"/>
    </source>
</evidence>
<evidence type="ECO:0000313" key="3">
    <source>
        <dbReference type="Proteomes" id="UP000001194"/>
    </source>
</evidence>
<keyword evidence="1" id="KW-1133">Transmembrane helix</keyword>
<keyword evidence="1" id="KW-0812">Transmembrane</keyword>
<dbReference type="EMBL" id="DS547165">
    <property type="protein sequence ID" value="EDQ99380.1"/>
    <property type="molecule type" value="Genomic_DNA"/>
</dbReference>
<evidence type="ECO:0000313" key="2">
    <source>
        <dbReference type="EMBL" id="EDQ99380.1"/>
    </source>
</evidence>
<reference evidence="2 3" key="1">
    <citation type="journal article" date="2008" name="Nature">
        <title>The genome of Laccaria bicolor provides insights into mycorrhizal symbiosis.</title>
        <authorList>
            <person name="Martin F."/>
            <person name="Aerts A."/>
            <person name="Ahren D."/>
            <person name="Brun A."/>
            <person name="Danchin E.G.J."/>
            <person name="Duchaussoy F."/>
            <person name="Gibon J."/>
            <person name="Kohler A."/>
            <person name="Lindquist E."/>
            <person name="Pereda V."/>
            <person name="Salamov A."/>
            <person name="Shapiro H.J."/>
            <person name="Wuyts J."/>
            <person name="Blaudez D."/>
            <person name="Buee M."/>
            <person name="Brokstein P."/>
            <person name="Canbaeck B."/>
            <person name="Cohen D."/>
            <person name="Courty P.E."/>
            <person name="Coutinho P.M."/>
            <person name="Delaruelle C."/>
            <person name="Detter J.C."/>
            <person name="Deveau A."/>
            <person name="DiFazio S."/>
            <person name="Duplessis S."/>
            <person name="Fraissinet-Tachet L."/>
            <person name="Lucic E."/>
            <person name="Frey-Klett P."/>
            <person name="Fourrey C."/>
            <person name="Feussner I."/>
            <person name="Gay G."/>
            <person name="Grimwood J."/>
            <person name="Hoegger P.J."/>
            <person name="Jain P."/>
            <person name="Kilaru S."/>
            <person name="Labbe J."/>
            <person name="Lin Y.C."/>
            <person name="Legue V."/>
            <person name="Le Tacon F."/>
            <person name="Marmeisse R."/>
            <person name="Melayah D."/>
            <person name="Montanini B."/>
            <person name="Muratet M."/>
            <person name="Nehls U."/>
            <person name="Niculita-Hirzel H."/>
            <person name="Oudot-Le Secq M.P."/>
            <person name="Peter M."/>
            <person name="Quesneville H."/>
            <person name="Rajashekar B."/>
            <person name="Reich M."/>
            <person name="Rouhier N."/>
            <person name="Schmutz J."/>
            <person name="Yin T."/>
            <person name="Chalot M."/>
            <person name="Henrissat B."/>
            <person name="Kuees U."/>
            <person name="Lucas S."/>
            <person name="Van de Peer Y."/>
            <person name="Podila G.K."/>
            <person name="Polle A."/>
            <person name="Pukkila P.J."/>
            <person name="Richardson P.M."/>
            <person name="Rouze P."/>
            <person name="Sanders I.R."/>
            <person name="Stajich J.E."/>
            <person name="Tunlid A."/>
            <person name="Tuskan G."/>
            <person name="Grigoriev I.V."/>
        </authorList>
    </citation>
    <scope>NUCLEOTIDE SEQUENCE [LARGE SCALE GENOMIC DNA]</scope>
    <source>
        <strain evidence="3">S238N-H82 / ATCC MYA-4686</strain>
    </source>
</reference>
<keyword evidence="3" id="KW-1185">Reference proteome</keyword>
<dbReference type="Proteomes" id="UP000001194">
    <property type="component" value="Unassembled WGS sequence"/>
</dbReference>
<dbReference type="GeneID" id="6085597"/>
<dbReference type="InParanoid" id="B0E184"/>
<dbReference type="KEGG" id="lbc:LACBIDRAFT_316593"/>
<gene>
    <name evidence="2" type="ORF">LACBIDRAFT_316593</name>
</gene>
<feature type="transmembrane region" description="Helical" evidence="1">
    <location>
        <begin position="159"/>
        <end position="183"/>
    </location>
</feature>
<feature type="transmembrane region" description="Helical" evidence="1">
    <location>
        <begin position="130"/>
        <end position="152"/>
    </location>
</feature>